<dbReference type="GO" id="GO:0006525">
    <property type="term" value="P:arginine metabolic process"/>
    <property type="evidence" value="ECO:0007669"/>
    <property type="project" value="TreeGrafter"/>
</dbReference>
<dbReference type="RefSeq" id="WP_235066878.1">
    <property type="nucleotide sequence ID" value="NZ_JAKFGM010000001.1"/>
</dbReference>
<protein>
    <submittedName>
        <fullName evidence="4">N(G),N(G)-dimethylarginine dimethylaminohydrolase</fullName>
    </submittedName>
</protein>
<dbReference type="PANTHER" id="PTHR12737">
    <property type="entry name" value="DIMETHYLARGININE DIMETHYLAMINOHYDROLASE"/>
    <property type="match status" value="1"/>
</dbReference>
<evidence type="ECO:0000256" key="3">
    <source>
        <dbReference type="PIRSR" id="PIRSR633199-1"/>
    </source>
</evidence>
<evidence type="ECO:0000313" key="4">
    <source>
        <dbReference type="EMBL" id="MCF2514414.1"/>
    </source>
</evidence>
<comment type="caution">
    <text evidence="4">The sequence shown here is derived from an EMBL/GenBank/DDBJ whole genome shotgun (WGS) entry which is preliminary data.</text>
</comment>
<gene>
    <name evidence="4" type="ORF">LVY65_04955</name>
</gene>
<name>A0A9X1QN70_9SPHN</name>
<evidence type="ECO:0000313" key="5">
    <source>
        <dbReference type="Proteomes" id="UP001139410"/>
    </source>
</evidence>
<dbReference type="GO" id="GO:0045429">
    <property type="term" value="P:positive regulation of nitric oxide biosynthetic process"/>
    <property type="evidence" value="ECO:0007669"/>
    <property type="project" value="TreeGrafter"/>
</dbReference>
<dbReference type="Proteomes" id="UP001139410">
    <property type="component" value="Unassembled WGS sequence"/>
</dbReference>
<comment type="similarity">
    <text evidence="1">Belongs to the DDAH family.</text>
</comment>
<dbReference type="EMBL" id="JAKFGM010000001">
    <property type="protein sequence ID" value="MCF2514414.1"/>
    <property type="molecule type" value="Genomic_DNA"/>
</dbReference>
<keyword evidence="5" id="KW-1185">Reference proteome</keyword>
<dbReference type="AlphaFoldDB" id="A0A9X1QN70"/>
<keyword evidence="2" id="KW-0378">Hydrolase</keyword>
<dbReference type="PANTHER" id="PTHR12737:SF9">
    <property type="entry name" value="DIMETHYLARGININASE"/>
    <property type="match status" value="1"/>
</dbReference>
<dbReference type="SUPFAM" id="SSF55909">
    <property type="entry name" value="Pentein"/>
    <property type="match status" value="1"/>
</dbReference>
<feature type="active site" description="Proton donor" evidence="3">
    <location>
        <position position="159"/>
    </location>
</feature>
<dbReference type="GO" id="GO:0016597">
    <property type="term" value="F:amino acid binding"/>
    <property type="evidence" value="ECO:0007669"/>
    <property type="project" value="TreeGrafter"/>
</dbReference>
<organism evidence="4 5">
    <name type="scientific">Sphingomonas cremea</name>
    <dbReference type="NCBI Taxonomy" id="2904799"/>
    <lineage>
        <taxon>Bacteria</taxon>
        <taxon>Pseudomonadati</taxon>
        <taxon>Pseudomonadota</taxon>
        <taxon>Alphaproteobacteria</taxon>
        <taxon>Sphingomonadales</taxon>
        <taxon>Sphingomonadaceae</taxon>
        <taxon>Sphingomonas</taxon>
    </lineage>
</organism>
<dbReference type="GO" id="GO:0016403">
    <property type="term" value="F:dimethylargininase activity"/>
    <property type="evidence" value="ECO:0007669"/>
    <property type="project" value="TreeGrafter"/>
</dbReference>
<sequence>MPMAFTRAVSPRLADCALTHLKRQPIDVRRAAEQQAAYELALADAGLTIHRLSPLDDHPDGVFVEDTAILLGDHAVITRPGIPSRFDEIFSTAEGLAPYFTIHFLESGILDGGDVLRIDQTLYLGRSRRTDSQGMCALRAIVETLGFQVVPVELGRCLHLKTAVTFAGPDQHGRPTVLVNPEWVDPAIFAGTDAINVDEDEPYAANIVRAADRLVMAAGSPRTAEQVRERGFEVVELDLSELQKAEAGGTCMSLIAD</sequence>
<evidence type="ECO:0000256" key="1">
    <source>
        <dbReference type="ARBA" id="ARBA00008532"/>
    </source>
</evidence>
<proteinExistence type="inferred from homology"/>
<dbReference type="Gene3D" id="3.75.10.10">
    <property type="entry name" value="L-arginine/glycine Amidinotransferase, Chain A"/>
    <property type="match status" value="1"/>
</dbReference>
<dbReference type="InterPro" id="IPR033199">
    <property type="entry name" value="DDAH-like"/>
</dbReference>
<evidence type="ECO:0000256" key="2">
    <source>
        <dbReference type="ARBA" id="ARBA00022801"/>
    </source>
</evidence>
<accession>A0A9X1QN70</accession>
<feature type="active site" description="Nucleophile" evidence="3">
    <location>
        <position position="251"/>
    </location>
</feature>
<dbReference type="GO" id="GO:0000052">
    <property type="term" value="P:citrulline metabolic process"/>
    <property type="evidence" value="ECO:0007669"/>
    <property type="project" value="TreeGrafter"/>
</dbReference>
<reference evidence="4" key="1">
    <citation type="submission" date="2022-01" db="EMBL/GenBank/DDBJ databases">
        <authorList>
            <person name="Jo J.-H."/>
            <person name="Im W.-T."/>
        </authorList>
    </citation>
    <scope>NUCLEOTIDE SEQUENCE</scope>
    <source>
        <strain evidence="4">G124</strain>
    </source>
</reference>